<reference evidence="6" key="1">
    <citation type="submission" date="2021-02" db="EMBL/GenBank/DDBJ databases">
        <title>Genome sequence of Rhodospirillales sp. strain TMPK1 isolated from soil.</title>
        <authorList>
            <person name="Nakai R."/>
            <person name="Kusada H."/>
            <person name="Tamaki H."/>
        </authorList>
    </citation>
    <scope>NUCLEOTIDE SEQUENCE</scope>
    <source>
        <strain evidence="6">TMPK1</strain>
    </source>
</reference>
<accession>A0A8S8XG58</accession>
<dbReference type="InterPro" id="IPR005119">
    <property type="entry name" value="LysR_subst-bd"/>
</dbReference>
<keyword evidence="7" id="KW-1185">Reference proteome</keyword>
<protein>
    <submittedName>
        <fullName evidence="6">Transcriptional regulator</fullName>
    </submittedName>
</protein>
<dbReference type="SUPFAM" id="SSF46785">
    <property type="entry name" value="Winged helix' DNA-binding domain"/>
    <property type="match status" value="1"/>
</dbReference>
<dbReference type="Pfam" id="PF00126">
    <property type="entry name" value="HTH_1"/>
    <property type="match status" value="1"/>
</dbReference>
<dbReference type="PANTHER" id="PTHR30346">
    <property type="entry name" value="TRANSCRIPTIONAL DUAL REGULATOR HCAR-RELATED"/>
    <property type="match status" value="1"/>
</dbReference>
<keyword evidence="3" id="KW-0238">DNA-binding</keyword>
<evidence type="ECO:0000313" key="6">
    <source>
        <dbReference type="EMBL" id="GIL40236.1"/>
    </source>
</evidence>
<keyword evidence="4" id="KW-0804">Transcription</keyword>
<evidence type="ECO:0000256" key="4">
    <source>
        <dbReference type="ARBA" id="ARBA00023163"/>
    </source>
</evidence>
<evidence type="ECO:0000313" key="7">
    <source>
        <dbReference type="Proteomes" id="UP000681075"/>
    </source>
</evidence>
<comment type="caution">
    <text evidence="6">The sequence shown here is derived from an EMBL/GenBank/DDBJ whole genome shotgun (WGS) entry which is preliminary data.</text>
</comment>
<dbReference type="Proteomes" id="UP000681075">
    <property type="component" value="Unassembled WGS sequence"/>
</dbReference>
<dbReference type="PROSITE" id="PS50931">
    <property type="entry name" value="HTH_LYSR"/>
    <property type="match status" value="1"/>
</dbReference>
<evidence type="ECO:0000256" key="1">
    <source>
        <dbReference type="ARBA" id="ARBA00009437"/>
    </source>
</evidence>
<dbReference type="GO" id="GO:0003677">
    <property type="term" value="F:DNA binding"/>
    <property type="evidence" value="ECO:0007669"/>
    <property type="project" value="UniProtKB-KW"/>
</dbReference>
<dbReference type="InterPro" id="IPR036388">
    <property type="entry name" value="WH-like_DNA-bd_sf"/>
</dbReference>
<organism evidence="6 7">
    <name type="scientific">Roseiterribacter gracilis</name>
    <dbReference type="NCBI Taxonomy" id="2812848"/>
    <lineage>
        <taxon>Bacteria</taxon>
        <taxon>Pseudomonadati</taxon>
        <taxon>Pseudomonadota</taxon>
        <taxon>Alphaproteobacteria</taxon>
        <taxon>Rhodospirillales</taxon>
        <taxon>Roseiterribacteraceae</taxon>
        <taxon>Roseiterribacter</taxon>
    </lineage>
</organism>
<dbReference type="GO" id="GO:0003700">
    <property type="term" value="F:DNA-binding transcription factor activity"/>
    <property type="evidence" value="ECO:0007669"/>
    <property type="project" value="InterPro"/>
</dbReference>
<dbReference type="RefSeq" id="WP_420243344.1">
    <property type="nucleotide sequence ID" value="NZ_BOPV01000001.1"/>
</dbReference>
<dbReference type="Pfam" id="PF03466">
    <property type="entry name" value="LysR_substrate"/>
    <property type="match status" value="1"/>
</dbReference>
<evidence type="ECO:0000256" key="2">
    <source>
        <dbReference type="ARBA" id="ARBA00023015"/>
    </source>
</evidence>
<proteinExistence type="inferred from homology"/>
<dbReference type="SUPFAM" id="SSF53850">
    <property type="entry name" value="Periplasmic binding protein-like II"/>
    <property type="match status" value="1"/>
</dbReference>
<gene>
    <name evidence="6" type="ORF">TMPK1_24730</name>
</gene>
<dbReference type="CDD" id="cd05466">
    <property type="entry name" value="PBP2_LTTR_substrate"/>
    <property type="match status" value="1"/>
</dbReference>
<dbReference type="EMBL" id="BOPV01000001">
    <property type="protein sequence ID" value="GIL40236.1"/>
    <property type="molecule type" value="Genomic_DNA"/>
</dbReference>
<dbReference type="PRINTS" id="PR00039">
    <property type="entry name" value="HTHLYSR"/>
</dbReference>
<sequence length="294" mass="31824">MEMHQVRYFLAVARTLNFTRAAEDCNVTQPSLTRAIQKLEEELGGLLFRRERALTHLTDLGRAVQPHLQRTFDAAEAAKALADHVKRADVVPLALGVVDALPVHELVEPLRHLDSAIGGLELTLATGAQATLLEDAMHGDLDALLITHVGDLPERVESWTLAREPILVLLRADDPLASRESISLDALRGTSWIECGACPTRRAFVQLAEERGVALAIRHRAAGEAQVQLLVAAGLGRSLIGAFHPLRDGLVTRPFEDVQLDRALAVATVAGRRRSAAADAFVRAARARAWGVAA</sequence>
<evidence type="ECO:0000256" key="3">
    <source>
        <dbReference type="ARBA" id="ARBA00023125"/>
    </source>
</evidence>
<dbReference type="FunFam" id="1.10.10.10:FF:000001">
    <property type="entry name" value="LysR family transcriptional regulator"/>
    <property type="match status" value="1"/>
</dbReference>
<dbReference type="Gene3D" id="1.10.10.10">
    <property type="entry name" value="Winged helix-like DNA-binding domain superfamily/Winged helix DNA-binding domain"/>
    <property type="match status" value="1"/>
</dbReference>
<comment type="similarity">
    <text evidence="1">Belongs to the LysR transcriptional regulatory family.</text>
</comment>
<feature type="domain" description="HTH lysR-type" evidence="5">
    <location>
        <begin position="1"/>
        <end position="58"/>
    </location>
</feature>
<dbReference type="Gene3D" id="3.40.190.10">
    <property type="entry name" value="Periplasmic binding protein-like II"/>
    <property type="match status" value="2"/>
</dbReference>
<dbReference type="InterPro" id="IPR036390">
    <property type="entry name" value="WH_DNA-bd_sf"/>
</dbReference>
<dbReference type="AlphaFoldDB" id="A0A8S8XG58"/>
<evidence type="ECO:0000259" key="5">
    <source>
        <dbReference type="PROSITE" id="PS50931"/>
    </source>
</evidence>
<name>A0A8S8XG58_9PROT</name>
<dbReference type="GO" id="GO:0032993">
    <property type="term" value="C:protein-DNA complex"/>
    <property type="evidence" value="ECO:0007669"/>
    <property type="project" value="TreeGrafter"/>
</dbReference>
<dbReference type="PANTHER" id="PTHR30346:SF17">
    <property type="entry name" value="LYSR FAMILY TRANSCRIPTIONAL REGULATOR"/>
    <property type="match status" value="1"/>
</dbReference>
<keyword evidence="2" id="KW-0805">Transcription regulation</keyword>
<dbReference type="InterPro" id="IPR000847">
    <property type="entry name" value="LysR_HTH_N"/>
</dbReference>